<dbReference type="RefSeq" id="WP_003099783.1">
    <property type="nucleotide sequence ID" value="NC_008463.1"/>
</dbReference>
<reference evidence="2 3" key="1">
    <citation type="journal article" date="2006" name="Genome Biol.">
        <title>Genomic analysis reveals that Pseudomonas aeruginosa virulence is combinatorial.</title>
        <authorList>
            <person name="Lee D.G."/>
            <person name="Urbach J.M."/>
            <person name="Wu G."/>
            <person name="Liberati N.T."/>
            <person name="Feinbaum R.L."/>
            <person name="Miyata S."/>
            <person name="Diggins L.T."/>
            <person name="He J."/>
            <person name="Saucier M."/>
            <person name="Deziel E."/>
            <person name="Friedman L."/>
            <person name="Li L."/>
            <person name="Grills G."/>
            <person name="Montgomery K."/>
            <person name="Kucherlapati R."/>
            <person name="Rahme L.G."/>
            <person name="Ausubel F.M."/>
        </authorList>
    </citation>
    <scope>NUCLEOTIDE SEQUENCE [LARGE SCALE GENOMIC DNA]</scope>
    <source>
        <strain evidence="2 3">UCBPP-PA14</strain>
    </source>
</reference>
<keyword evidence="1" id="KW-0812">Transmembrane</keyword>
<keyword evidence="1" id="KW-1133">Transmembrane helix</keyword>
<dbReference type="HOGENOM" id="CLU_218035_0_0_6"/>
<dbReference type="SMR" id="A0A0H2ZH45"/>
<organism evidence="2 3">
    <name type="scientific">Pseudomonas aeruginosa (strain UCBPP-PA14)</name>
    <dbReference type="NCBI Taxonomy" id="208963"/>
    <lineage>
        <taxon>Bacteria</taxon>
        <taxon>Pseudomonadati</taxon>
        <taxon>Pseudomonadota</taxon>
        <taxon>Gammaproteobacteria</taxon>
        <taxon>Pseudomonadales</taxon>
        <taxon>Pseudomonadaceae</taxon>
        <taxon>Pseudomonas</taxon>
    </lineage>
</organism>
<sequence>MSQTEFGMIIMTSLVVICSGIALWFSWPQVKTWCQKHRILPRHH</sequence>
<dbReference type="AlphaFoldDB" id="A0A0H2ZH45"/>
<gene>
    <name evidence="2" type="ordered locus">PA14_59390</name>
</gene>
<accession>A0A0H2ZH45</accession>
<keyword evidence="1" id="KW-0472">Membrane</keyword>
<proteinExistence type="predicted"/>
<evidence type="ECO:0000313" key="2">
    <source>
        <dbReference type="EMBL" id="ABJ13853.1"/>
    </source>
</evidence>
<evidence type="ECO:0000313" key="3">
    <source>
        <dbReference type="Proteomes" id="UP000000653"/>
    </source>
</evidence>
<protein>
    <submittedName>
        <fullName evidence="2">Uncharacterized protein</fullName>
    </submittedName>
</protein>
<name>A0A0H2ZH45_PSEAB</name>
<dbReference type="Proteomes" id="UP000000653">
    <property type="component" value="Chromosome"/>
</dbReference>
<evidence type="ECO:0000256" key="1">
    <source>
        <dbReference type="SAM" id="Phobius"/>
    </source>
</evidence>
<feature type="transmembrane region" description="Helical" evidence="1">
    <location>
        <begin position="6"/>
        <end position="27"/>
    </location>
</feature>
<dbReference type="KEGG" id="pau:PA14_59390"/>
<dbReference type="EMBL" id="CP000438">
    <property type="protein sequence ID" value="ABJ13853.1"/>
    <property type="molecule type" value="Genomic_DNA"/>
</dbReference>